<dbReference type="SUPFAM" id="SSF52499">
    <property type="entry name" value="Isochorismatase-like hydrolases"/>
    <property type="match status" value="1"/>
</dbReference>
<evidence type="ECO:0000256" key="2">
    <source>
        <dbReference type="ARBA" id="ARBA00022801"/>
    </source>
</evidence>
<feature type="region of interest" description="Disordered" evidence="3">
    <location>
        <begin position="323"/>
        <end position="357"/>
    </location>
</feature>
<evidence type="ECO:0000259" key="4">
    <source>
        <dbReference type="Pfam" id="PF00857"/>
    </source>
</evidence>
<dbReference type="PANTHER" id="PTHR43540:SF1">
    <property type="entry name" value="ISOCHORISMATASE HYDROLASE"/>
    <property type="match status" value="1"/>
</dbReference>
<feature type="compositionally biased region" description="Basic and acidic residues" evidence="3">
    <location>
        <begin position="289"/>
        <end position="300"/>
    </location>
</feature>
<dbReference type="EMBL" id="LUKN01002601">
    <property type="protein sequence ID" value="OAQ98804.1"/>
    <property type="molecule type" value="Genomic_DNA"/>
</dbReference>
<organism evidence="5 6">
    <name type="scientific">Cordyceps confragosa</name>
    <name type="common">Lecanicillium lecanii</name>
    <dbReference type="NCBI Taxonomy" id="2714763"/>
    <lineage>
        <taxon>Eukaryota</taxon>
        <taxon>Fungi</taxon>
        <taxon>Dikarya</taxon>
        <taxon>Ascomycota</taxon>
        <taxon>Pezizomycotina</taxon>
        <taxon>Sordariomycetes</taxon>
        <taxon>Hypocreomycetidae</taxon>
        <taxon>Hypocreales</taxon>
        <taxon>Cordycipitaceae</taxon>
        <taxon>Akanthomyces</taxon>
    </lineage>
</organism>
<gene>
    <name evidence="5" type="ORF">LLEC1_06905</name>
</gene>
<dbReference type="InterPro" id="IPR036380">
    <property type="entry name" value="Isochorismatase-like_sf"/>
</dbReference>
<keyword evidence="6" id="KW-1185">Reference proteome</keyword>
<dbReference type="OrthoDB" id="1739143at2759"/>
<feature type="compositionally biased region" description="Basic and acidic residues" evidence="3">
    <location>
        <begin position="347"/>
        <end position="357"/>
    </location>
</feature>
<dbReference type="OMA" id="DEANDCP"/>
<dbReference type="Gene3D" id="3.40.50.850">
    <property type="entry name" value="Isochorismatase-like"/>
    <property type="match status" value="1"/>
</dbReference>
<feature type="compositionally biased region" description="Acidic residues" evidence="3">
    <location>
        <begin position="574"/>
        <end position="586"/>
    </location>
</feature>
<dbReference type="InterPro" id="IPR050272">
    <property type="entry name" value="Isochorismatase-like_hydrls"/>
</dbReference>
<keyword evidence="2" id="KW-0378">Hydrolase</keyword>
<proteinExistence type="inferred from homology"/>
<evidence type="ECO:0000313" key="6">
    <source>
        <dbReference type="Proteomes" id="UP000243081"/>
    </source>
</evidence>
<dbReference type="PANTHER" id="PTHR43540">
    <property type="entry name" value="PEROXYUREIDOACRYLATE/UREIDOACRYLATE AMIDOHYDROLASE-RELATED"/>
    <property type="match status" value="1"/>
</dbReference>
<name>A0A179I956_CORDF</name>
<evidence type="ECO:0000256" key="3">
    <source>
        <dbReference type="SAM" id="MobiDB-lite"/>
    </source>
</evidence>
<dbReference type="Proteomes" id="UP000243081">
    <property type="component" value="Unassembled WGS sequence"/>
</dbReference>
<feature type="compositionally biased region" description="Basic and acidic residues" evidence="3">
    <location>
        <begin position="532"/>
        <end position="572"/>
    </location>
</feature>
<feature type="compositionally biased region" description="Basic and acidic residues" evidence="3">
    <location>
        <begin position="500"/>
        <end position="525"/>
    </location>
</feature>
<accession>A0A179I956</accession>
<protein>
    <recommendedName>
        <fullName evidence="4">Isochorismatase-like domain-containing protein</fullName>
    </recommendedName>
</protein>
<evidence type="ECO:0000313" key="5">
    <source>
        <dbReference type="EMBL" id="OAQ98804.1"/>
    </source>
</evidence>
<dbReference type="Pfam" id="PF00857">
    <property type="entry name" value="Isochorismatase"/>
    <property type="match status" value="1"/>
</dbReference>
<feature type="domain" description="Isochorismatase-like" evidence="4">
    <location>
        <begin position="16"/>
        <end position="165"/>
    </location>
</feature>
<evidence type="ECO:0000256" key="1">
    <source>
        <dbReference type="ARBA" id="ARBA00006336"/>
    </source>
</evidence>
<comment type="caution">
    <text evidence="5">The sequence shown here is derived from an EMBL/GenBank/DDBJ whole genome shotgun (WGS) entry which is preliminary data.</text>
</comment>
<dbReference type="GO" id="GO:0016787">
    <property type="term" value="F:hydrolase activity"/>
    <property type="evidence" value="ECO:0007669"/>
    <property type="project" value="UniProtKB-KW"/>
</dbReference>
<feature type="region of interest" description="Disordered" evidence="3">
    <location>
        <begin position="277"/>
        <end position="310"/>
    </location>
</feature>
<sequence>MAIPPENPAAHPPSKTALLLLDFHQLIVDTIQPREAQDRLCHGIQTLLRSARANASPVVHAMMAGFSDDAAPASHEITVYKRPGCVSALKTPELLRFLKEQHAIESVVICGVITSGAVLSTAREAADLGFTTTVVEEGCWDYAPETHEVVLRKVLPMTAWVVKMETALKLLNGESEALKDSNLRELRLSAGRNVHTSAATTLLVVAVAIPLGGSNGVDMLDVHEIYLLQSAVLGLNDEEEDNDNQGTAASGKDQAIQVVNLVGDEADTAVAQRVQLRVDGPDEGTPGDGESHNGKTREGDENAAGGRGIQRVCLVNGKVSDKGVDQKAHHHPGGTNHENRTSSPLAHDPKGHNRSDDLRDVAVFDAGRLEHCRSKVEEVVDADELLPTAEDDAQHRAVEHARAGEDLGDAKLLGQLALFVDLVLDVVDLVVHSHRVLRQAREPGNRGAGLVGAAVGVRVPRRLGEEENERAEEQGPGKRQAVGDAPRGAAGLDVAGAKVDHLGEPDAKGDEELVRGDDDAADRGGRALGLVHGHDDGQGADAQARDEPADGELHPADGDGEPAAEHVGHLAGDEGADEGADADEANDCPLSRRAELVLAAVTALAESSRVVVHGEEARDLTAAEQS</sequence>
<dbReference type="AlphaFoldDB" id="A0A179I956"/>
<dbReference type="InterPro" id="IPR000868">
    <property type="entry name" value="Isochorismatase-like_dom"/>
</dbReference>
<feature type="region of interest" description="Disordered" evidence="3">
    <location>
        <begin position="500"/>
        <end position="587"/>
    </location>
</feature>
<reference evidence="5 6" key="1">
    <citation type="submission" date="2016-03" db="EMBL/GenBank/DDBJ databases">
        <title>Fine-scale spatial genetic structure of a fungal parasite of coffee scale insects.</title>
        <authorList>
            <person name="Jackson D."/>
            <person name="Zemenick K.A."/>
            <person name="Malloure B."/>
            <person name="Quandt C.A."/>
            <person name="James T.Y."/>
        </authorList>
    </citation>
    <scope>NUCLEOTIDE SEQUENCE [LARGE SCALE GENOMIC DNA]</scope>
    <source>
        <strain evidence="5 6">UM487</strain>
    </source>
</reference>
<comment type="similarity">
    <text evidence="1">Belongs to the isochorismatase family.</text>
</comment>
<feature type="region of interest" description="Disordered" evidence="3">
    <location>
        <begin position="461"/>
        <end position="488"/>
    </location>
</feature>